<evidence type="ECO:0000256" key="3">
    <source>
        <dbReference type="SAM" id="MobiDB-lite"/>
    </source>
</evidence>
<gene>
    <name evidence="6" type="ORF">KIW84_010639</name>
</gene>
<dbReference type="EMBL" id="JAMSHJ010000001">
    <property type="protein sequence ID" value="KAI5441256.1"/>
    <property type="molecule type" value="Genomic_DNA"/>
</dbReference>
<feature type="region of interest" description="Disordered" evidence="3">
    <location>
        <begin position="1"/>
        <end position="119"/>
    </location>
</feature>
<comment type="subcellular location">
    <subcellularLocation>
        <location evidence="1">Nucleus</location>
    </subcellularLocation>
</comment>
<dbReference type="Gene3D" id="1.10.10.60">
    <property type="entry name" value="Homeodomain-like"/>
    <property type="match status" value="3"/>
</dbReference>
<dbReference type="Gramene" id="Psat01G0063900-T1">
    <property type="protein sequence ID" value="KAI5441256.1"/>
    <property type="gene ID" value="KIW84_010639"/>
</dbReference>
<accession>A0A9D4YPS2</accession>
<proteinExistence type="predicted"/>
<dbReference type="InterPro" id="IPR017930">
    <property type="entry name" value="Myb_dom"/>
</dbReference>
<dbReference type="Gramene" id="Psat1g024480.1">
    <property type="protein sequence ID" value="Psat1g024480.1.cds1"/>
    <property type="gene ID" value="Psat1g024480"/>
</dbReference>
<dbReference type="PROSITE" id="PS51294">
    <property type="entry name" value="HTH_MYB"/>
    <property type="match status" value="1"/>
</dbReference>
<protein>
    <submittedName>
        <fullName evidence="6">Uncharacterized protein</fullName>
    </submittedName>
</protein>
<dbReference type="CDD" id="cd00167">
    <property type="entry name" value="SANT"/>
    <property type="match status" value="1"/>
</dbReference>
<evidence type="ECO:0000259" key="4">
    <source>
        <dbReference type="PROSITE" id="PS50090"/>
    </source>
</evidence>
<feature type="compositionally biased region" description="Basic residues" evidence="3">
    <location>
        <begin position="67"/>
        <end position="80"/>
    </location>
</feature>
<reference evidence="6 7" key="1">
    <citation type="journal article" date="2022" name="Nat. Genet.">
        <title>Improved pea reference genome and pan-genome highlight genomic features and evolutionary characteristics.</title>
        <authorList>
            <person name="Yang T."/>
            <person name="Liu R."/>
            <person name="Luo Y."/>
            <person name="Hu S."/>
            <person name="Wang D."/>
            <person name="Wang C."/>
            <person name="Pandey M.K."/>
            <person name="Ge S."/>
            <person name="Xu Q."/>
            <person name="Li N."/>
            <person name="Li G."/>
            <person name="Huang Y."/>
            <person name="Saxena R.K."/>
            <person name="Ji Y."/>
            <person name="Li M."/>
            <person name="Yan X."/>
            <person name="He Y."/>
            <person name="Liu Y."/>
            <person name="Wang X."/>
            <person name="Xiang C."/>
            <person name="Varshney R.K."/>
            <person name="Ding H."/>
            <person name="Gao S."/>
            <person name="Zong X."/>
        </authorList>
    </citation>
    <scope>NUCLEOTIDE SEQUENCE [LARGE SCALE GENOMIC DNA]</scope>
    <source>
        <strain evidence="6 7">cv. Zhongwan 6</strain>
    </source>
</reference>
<feature type="domain" description="Myb-like" evidence="4">
    <location>
        <begin position="326"/>
        <end position="379"/>
    </location>
</feature>
<organism evidence="6 7">
    <name type="scientific">Pisum sativum</name>
    <name type="common">Garden pea</name>
    <name type="synonym">Lathyrus oleraceus</name>
    <dbReference type="NCBI Taxonomy" id="3888"/>
    <lineage>
        <taxon>Eukaryota</taxon>
        <taxon>Viridiplantae</taxon>
        <taxon>Streptophyta</taxon>
        <taxon>Embryophyta</taxon>
        <taxon>Tracheophyta</taxon>
        <taxon>Spermatophyta</taxon>
        <taxon>Magnoliopsida</taxon>
        <taxon>eudicotyledons</taxon>
        <taxon>Gunneridae</taxon>
        <taxon>Pentapetalae</taxon>
        <taxon>rosids</taxon>
        <taxon>fabids</taxon>
        <taxon>Fabales</taxon>
        <taxon>Fabaceae</taxon>
        <taxon>Papilionoideae</taxon>
        <taxon>50 kb inversion clade</taxon>
        <taxon>NPAAA clade</taxon>
        <taxon>Hologalegina</taxon>
        <taxon>IRL clade</taxon>
        <taxon>Fabeae</taxon>
        <taxon>Lathyrus</taxon>
    </lineage>
</organism>
<dbReference type="Pfam" id="PF13921">
    <property type="entry name" value="Myb_DNA-bind_6"/>
    <property type="match status" value="1"/>
</dbReference>
<dbReference type="PANTHER" id="PTHR47430">
    <property type="entry name" value="GB|AAC33480.1"/>
    <property type="match status" value="1"/>
</dbReference>
<dbReference type="Proteomes" id="UP001058974">
    <property type="component" value="Chromosome 1"/>
</dbReference>
<feature type="compositionally biased region" description="Basic and acidic residues" evidence="3">
    <location>
        <begin position="56"/>
        <end position="66"/>
    </location>
</feature>
<dbReference type="PROSITE" id="PS50090">
    <property type="entry name" value="MYB_LIKE"/>
    <property type="match status" value="3"/>
</dbReference>
<evidence type="ECO:0000256" key="2">
    <source>
        <dbReference type="ARBA" id="ARBA00023242"/>
    </source>
</evidence>
<dbReference type="SMART" id="SM00717">
    <property type="entry name" value="SANT"/>
    <property type="match status" value="4"/>
</dbReference>
<comment type="caution">
    <text evidence="6">The sequence shown here is derived from an EMBL/GenBank/DDBJ whole genome shotgun (WGS) entry which is preliminary data.</text>
</comment>
<sequence>MNTLSKQNNRTKDGEDETNRAHSTMFESEHKHYNKVKSNECEDDDHEKKVKKKKKLIEGGRLDQGKTKKNKNKPSHKRKSNKDNEFNSNQGEVNDQGKPMKKKKEAKAITTDESPKPKRVTFSNQVEEFCCDGLVRGKRFTPEEDEKIKAAVYDYIDSHGLGEEGVDMILHIKSNPSVRGCWKVIAQALPHRPPDSVSKRGHVLFENNVEFEWTPDEREFILKAYEQHGPDWRAIADALGKSRNQVKDLWRRLKCTGRNKGHWSQEEYQTLFNLVNLDLRARALEPYRKSQHGMLRDNICWEAISQKLKTRDSAICCKKWYGQLISPMTASGEWLESDDFRLIDALYALDACCMEEVDWDNLIEYRSGDACRQRWDQMVQHIGNRAGKSFIEQVEILAKRFCPDLLEAREAFDNKPVIC</sequence>
<dbReference type="InterPro" id="IPR001005">
    <property type="entry name" value="SANT/Myb"/>
</dbReference>
<dbReference type="InterPro" id="IPR009057">
    <property type="entry name" value="Homeodomain-like_sf"/>
</dbReference>
<dbReference type="PANTHER" id="PTHR47430:SF4">
    <property type="entry name" value="GB|AAC33480.1"/>
    <property type="match status" value="1"/>
</dbReference>
<dbReference type="GO" id="GO:0005634">
    <property type="term" value="C:nucleus"/>
    <property type="evidence" value="ECO:0007669"/>
    <property type="project" value="UniProtKB-SubCell"/>
</dbReference>
<dbReference type="AlphaFoldDB" id="A0A9D4YPS2"/>
<feature type="domain" description="Myb-like" evidence="4">
    <location>
        <begin position="255"/>
        <end position="324"/>
    </location>
</feature>
<keyword evidence="7" id="KW-1185">Reference proteome</keyword>
<feature type="domain" description="Myb-like" evidence="4">
    <location>
        <begin position="213"/>
        <end position="254"/>
    </location>
</feature>
<dbReference type="SUPFAM" id="SSF46689">
    <property type="entry name" value="Homeodomain-like"/>
    <property type="match status" value="1"/>
</dbReference>
<name>A0A9D4YPS2_PEA</name>
<dbReference type="OrthoDB" id="39591at2759"/>
<feature type="compositionally biased region" description="Basic and acidic residues" evidence="3">
    <location>
        <begin position="10"/>
        <end position="20"/>
    </location>
</feature>
<keyword evidence="2" id="KW-0539">Nucleus</keyword>
<evidence type="ECO:0000256" key="1">
    <source>
        <dbReference type="ARBA" id="ARBA00004123"/>
    </source>
</evidence>
<evidence type="ECO:0000259" key="5">
    <source>
        <dbReference type="PROSITE" id="PS51294"/>
    </source>
</evidence>
<feature type="domain" description="HTH myb-type" evidence="5">
    <location>
        <begin position="213"/>
        <end position="258"/>
    </location>
</feature>
<evidence type="ECO:0000313" key="6">
    <source>
        <dbReference type="EMBL" id="KAI5441256.1"/>
    </source>
</evidence>
<evidence type="ECO:0000313" key="7">
    <source>
        <dbReference type="Proteomes" id="UP001058974"/>
    </source>
</evidence>